<sequence length="67" mass="7707">MSSPHQHHVSSACHVSSKRPSPSSAMSASHHQFLSRQQQYFPAFFTEQSKSHLFNFTFMDWICTCCN</sequence>
<evidence type="ECO:0000313" key="2">
    <source>
        <dbReference type="EMBL" id="ABK94831.1"/>
    </source>
</evidence>
<feature type="compositionally biased region" description="Low complexity" evidence="1">
    <location>
        <begin position="18"/>
        <end position="29"/>
    </location>
</feature>
<dbReference type="EMBL" id="EF146785">
    <property type="protein sequence ID" value="ABK94831.1"/>
    <property type="molecule type" value="mRNA"/>
</dbReference>
<reference evidence="2" key="1">
    <citation type="journal article" date="2008" name="BMC Genomics">
        <title>Analysis of 4,664 high-quality sequence-finished poplar full-length cDNA clones and their utility for the discovery of genes responding to insect feeding.</title>
        <authorList>
            <person name="Ralph S.G."/>
            <person name="Chun H.J."/>
            <person name="Cooper D."/>
            <person name="Kirkpatrick R."/>
            <person name="Kolosova N."/>
            <person name="Gunter L."/>
            <person name="Tuskan G.A."/>
            <person name="Douglas C.J."/>
            <person name="Holt R.A."/>
            <person name="Jones S.J."/>
            <person name="Marra M.A."/>
            <person name="Bohlmann J."/>
        </authorList>
    </citation>
    <scope>NUCLEOTIDE SEQUENCE</scope>
    <source>
        <tissue evidence="2">Young and mature leaves</tissue>
    </source>
</reference>
<evidence type="ECO:0000256" key="1">
    <source>
        <dbReference type="SAM" id="MobiDB-lite"/>
    </source>
</evidence>
<organism evidence="2">
    <name type="scientific">Populus trichocarpa</name>
    <name type="common">Western balsam poplar</name>
    <name type="synonym">Populus balsamifera subsp. trichocarpa</name>
    <dbReference type="NCBI Taxonomy" id="3694"/>
    <lineage>
        <taxon>Eukaryota</taxon>
        <taxon>Viridiplantae</taxon>
        <taxon>Streptophyta</taxon>
        <taxon>Embryophyta</taxon>
        <taxon>Tracheophyta</taxon>
        <taxon>Spermatophyta</taxon>
        <taxon>Magnoliopsida</taxon>
        <taxon>eudicotyledons</taxon>
        <taxon>Gunneridae</taxon>
        <taxon>Pentapetalae</taxon>
        <taxon>rosids</taxon>
        <taxon>fabids</taxon>
        <taxon>Malpighiales</taxon>
        <taxon>Salicaceae</taxon>
        <taxon>Saliceae</taxon>
        <taxon>Populus</taxon>
    </lineage>
</organism>
<proteinExistence type="evidence at transcript level"/>
<protein>
    <submittedName>
        <fullName evidence="2">Uncharacterized protein</fullName>
    </submittedName>
</protein>
<dbReference type="AlphaFoldDB" id="A9PEM8"/>
<name>A9PEM8_POPTR</name>
<feature type="region of interest" description="Disordered" evidence="1">
    <location>
        <begin position="1"/>
        <end position="31"/>
    </location>
</feature>
<accession>A9PEM8</accession>